<keyword evidence="2" id="KW-1185">Reference proteome</keyword>
<name>A0AAD9ET70_9PEZI</name>
<sequence length="92" mass="10520">MMVVSSFPFHYARDNGRPRPRGGGGRRVDQHREMLSPGFIVAVWFVAWQICTEMKIRSPCNPLAKTRSLLHLFRSFLRSYQALSAYSGPIAH</sequence>
<evidence type="ECO:0000313" key="2">
    <source>
        <dbReference type="Proteomes" id="UP001243330"/>
    </source>
</evidence>
<dbReference type="AlphaFoldDB" id="A0AAD9ET70"/>
<gene>
    <name evidence="1" type="ORF">CCHR01_01622</name>
</gene>
<comment type="caution">
    <text evidence="1">The sequence shown here is derived from an EMBL/GenBank/DDBJ whole genome shotgun (WGS) entry which is preliminary data.</text>
</comment>
<accession>A0AAD9ET70</accession>
<protein>
    <submittedName>
        <fullName evidence="1">Uncharacterized protein</fullName>
    </submittedName>
</protein>
<proteinExistence type="predicted"/>
<dbReference type="Proteomes" id="UP001243330">
    <property type="component" value="Unassembled WGS sequence"/>
</dbReference>
<dbReference type="EMBL" id="JAQOWY010000017">
    <property type="protein sequence ID" value="KAK1855766.1"/>
    <property type="molecule type" value="Genomic_DNA"/>
</dbReference>
<evidence type="ECO:0000313" key="1">
    <source>
        <dbReference type="EMBL" id="KAK1855766.1"/>
    </source>
</evidence>
<reference evidence="1" key="1">
    <citation type="submission" date="2023-01" db="EMBL/GenBank/DDBJ databases">
        <title>Colletotrichum chrysophilum M932 genome sequence.</title>
        <authorList>
            <person name="Baroncelli R."/>
        </authorList>
    </citation>
    <scope>NUCLEOTIDE SEQUENCE</scope>
    <source>
        <strain evidence="1">M932</strain>
    </source>
</reference>
<organism evidence="1 2">
    <name type="scientific">Colletotrichum chrysophilum</name>
    <dbReference type="NCBI Taxonomy" id="1836956"/>
    <lineage>
        <taxon>Eukaryota</taxon>
        <taxon>Fungi</taxon>
        <taxon>Dikarya</taxon>
        <taxon>Ascomycota</taxon>
        <taxon>Pezizomycotina</taxon>
        <taxon>Sordariomycetes</taxon>
        <taxon>Hypocreomycetidae</taxon>
        <taxon>Glomerellales</taxon>
        <taxon>Glomerellaceae</taxon>
        <taxon>Colletotrichum</taxon>
        <taxon>Colletotrichum gloeosporioides species complex</taxon>
    </lineage>
</organism>